<gene>
    <name evidence="7" type="primary">hrpB</name>
    <name evidence="7" type="ORF">GCM10007916_37080</name>
</gene>
<dbReference type="PIRSF" id="PIRSF005496">
    <property type="entry name" value="ATP_hel_hrpB"/>
    <property type="match status" value="1"/>
</dbReference>
<dbReference type="NCBIfam" id="TIGR01970">
    <property type="entry name" value="DEAH_box_HrpB"/>
    <property type="match status" value="1"/>
</dbReference>
<accession>A0ABQ6E5E7</accession>
<dbReference type="PANTHER" id="PTHR43519">
    <property type="entry name" value="ATP-DEPENDENT RNA HELICASE HRPB"/>
    <property type="match status" value="1"/>
</dbReference>
<protein>
    <submittedName>
        <fullName evidence="7">ATP-dependent helicase HrpB</fullName>
    </submittedName>
</protein>
<dbReference type="Pfam" id="PF00271">
    <property type="entry name" value="Helicase_C"/>
    <property type="match status" value="1"/>
</dbReference>
<evidence type="ECO:0000259" key="5">
    <source>
        <dbReference type="PROSITE" id="PS51192"/>
    </source>
</evidence>
<reference evidence="8" key="1">
    <citation type="journal article" date="2019" name="Int. J. Syst. Evol. Microbiol.">
        <title>The Global Catalogue of Microorganisms (GCM) 10K type strain sequencing project: providing services to taxonomists for standard genome sequencing and annotation.</title>
        <authorList>
            <consortium name="The Broad Institute Genomics Platform"/>
            <consortium name="The Broad Institute Genome Sequencing Center for Infectious Disease"/>
            <person name="Wu L."/>
            <person name="Ma J."/>
        </authorList>
    </citation>
    <scope>NUCLEOTIDE SEQUENCE [LARGE SCALE GENOMIC DNA]</scope>
    <source>
        <strain evidence="8">NBRC 103166</strain>
    </source>
</reference>
<comment type="caution">
    <text evidence="7">The sequence shown here is derived from an EMBL/GenBank/DDBJ whole genome shotgun (WGS) entry which is preliminary data.</text>
</comment>
<dbReference type="CDD" id="cd18791">
    <property type="entry name" value="SF2_C_RHA"/>
    <property type="match status" value="1"/>
</dbReference>
<keyword evidence="8" id="KW-1185">Reference proteome</keyword>
<dbReference type="SMART" id="SM00847">
    <property type="entry name" value="HA2"/>
    <property type="match status" value="1"/>
</dbReference>
<keyword evidence="4" id="KW-0067">ATP-binding</keyword>
<dbReference type="PROSITE" id="PS51192">
    <property type="entry name" value="HELICASE_ATP_BIND_1"/>
    <property type="match status" value="1"/>
</dbReference>
<name>A0ABQ6E5E7_9GAMM</name>
<dbReference type="SMART" id="SM00487">
    <property type="entry name" value="DEXDc"/>
    <property type="match status" value="1"/>
</dbReference>
<dbReference type="InterPro" id="IPR014001">
    <property type="entry name" value="Helicase_ATP-bd"/>
</dbReference>
<dbReference type="PANTHER" id="PTHR43519:SF1">
    <property type="entry name" value="ATP-DEPENDENT RNA HELICASE HRPB"/>
    <property type="match status" value="1"/>
</dbReference>
<evidence type="ECO:0000256" key="3">
    <source>
        <dbReference type="ARBA" id="ARBA00022806"/>
    </source>
</evidence>
<evidence type="ECO:0000256" key="1">
    <source>
        <dbReference type="ARBA" id="ARBA00022741"/>
    </source>
</evidence>
<dbReference type="InterPro" id="IPR001650">
    <property type="entry name" value="Helicase_C-like"/>
</dbReference>
<dbReference type="InterPro" id="IPR049614">
    <property type="entry name" value="HrpB_DEXH"/>
</dbReference>
<dbReference type="Gene3D" id="3.40.50.300">
    <property type="entry name" value="P-loop containing nucleotide triphosphate hydrolases"/>
    <property type="match status" value="2"/>
</dbReference>
<dbReference type="EMBL" id="BSPQ01000026">
    <property type="protein sequence ID" value="GLS92636.1"/>
    <property type="molecule type" value="Genomic_DNA"/>
</dbReference>
<evidence type="ECO:0000313" key="7">
    <source>
        <dbReference type="EMBL" id="GLS92636.1"/>
    </source>
</evidence>
<dbReference type="InterPro" id="IPR013689">
    <property type="entry name" value="RNA_helicase_ATP-dep_HrpB_C"/>
</dbReference>
<evidence type="ECO:0000313" key="8">
    <source>
        <dbReference type="Proteomes" id="UP001157353"/>
    </source>
</evidence>
<dbReference type="InterPro" id="IPR027417">
    <property type="entry name" value="P-loop_NTPase"/>
</dbReference>
<dbReference type="SMART" id="SM00490">
    <property type="entry name" value="HELICc"/>
    <property type="match status" value="1"/>
</dbReference>
<evidence type="ECO:0000259" key="6">
    <source>
        <dbReference type="PROSITE" id="PS51194"/>
    </source>
</evidence>
<dbReference type="Pfam" id="PF08482">
    <property type="entry name" value="HrpB_C"/>
    <property type="match status" value="1"/>
</dbReference>
<dbReference type="Pfam" id="PF00270">
    <property type="entry name" value="DEAD"/>
    <property type="match status" value="1"/>
</dbReference>
<dbReference type="CDD" id="cd17990">
    <property type="entry name" value="DEXHc_HrpB"/>
    <property type="match status" value="1"/>
</dbReference>
<keyword evidence="3 7" id="KW-0347">Helicase</keyword>
<organism evidence="7 8">
    <name type="scientific">Psychromonas marina</name>
    <dbReference type="NCBI Taxonomy" id="88364"/>
    <lineage>
        <taxon>Bacteria</taxon>
        <taxon>Pseudomonadati</taxon>
        <taxon>Pseudomonadota</taxon>
        <taxon>Gammaproteobacteria</taxon>
        <taxon>Alteromonadales</taxon>
        <taxon>Psychromonadaceae</taxon>
        <taxon>Psychromonas</taxon>
    </lineage>
</organism>
<keyword evidence="1" id="KW-0547">Nucleotide-binding</keyword>
<proteinExistence type="predicted"/>
<dbReference type="Gene3D" id="1.20.120.1080">
    <property type="match status" value="1"/>
</dbReference>
<feature type="domain" description="Helicase ATP-binding" evidence="5">
    <location>
        <begin position="14"/>
        <end position="177"/>
    </location>
</feature>
<dbReference type="GO" id="GO:0004386">
    <property type="term" value="F:helicase activity"/>
    <property type="evidence" value="ECO:0007669"/>
    <property type="project" value="UniProtKB-KW"/>
</dbReference>
<sequence length="819" mass="91338">MSSLPIQSVLSEIKSSLSTSPQVILQAPPGAGKSTFLPFKIVLEKWFDGKVIMLEPRRLAAKNIAYYLASLFNEEVGHSIGYRMRGESRVGKNCKLEIVTEGVLTRLLQNDPELTGVDLLIFDEFHERNLQGDIGLALALDVQAGLRDSLKLLIMSATLDNSQLQEKLPDAHFISSQGRSYPIETVYQSDLKNNKHNMVAELVKLTLRAFNEQSGNILVFVAGIKEIKQCQTLLKAHLSEQTIIAPLYGALTLAEQQLAINNCAKNTRKIVIATNIAETSLTIEGISVVIDSGFERSMSYQAQSGIGKLQTQRISEASATQRAGRAGRLSAGHCYRLWSSEVRLSPQSEPEIKRCELTSLMLELLNWGVSSPQALTFITQPPQANIDTANALLATFNAIDAKGRITKHGQAISALGVNPRLGHLLITAQQLPFDGIIELACLLVAQLESNEKAGDDLEALMLKPSYAVKQQQKQLLKKLNVRNSQVAIATDHCGLLLAIAFPDRIALSRDNKESYQLSSGIGASLWYESPLIGQKMLVVADLAFSERSVNSVIYKAASVSLATLKQHLAHYFQEVETLYWSFVGKPKLIAEKRLMLNKLCISKQPLIDVANNKKSAALIEGIKKAGLSVLTWSDENQQLLVRLQTAQQQYQRHHYKIEFADFSAESLLEELDDWLTPFLTGINKPEQLKRVDLKGALLARLSWPVLQQFEQHFPTHAVVPTGSKIKINYRDNESPVLSVRLQELFGQQQTPCIFEGRIKLQLALLSPARRPLQLTQDLTTFWQGAYEDVKKEMRGRYPKHYWPDDPLQAQATKRTKKYM</sequence>
<evidence type="ECO:0000256" key="2">
    <source>
        <dbReference type="ARBA" id="ARBA00022801"/>
    </source>
</evidence>
<dbReference type="InterPro" id="IPR010225">
    <property type="entry name" value="HrpB"/>
</dbReference>
<dbReference type="InterPro" id="IPR007502">
    <property type="entry name" value="Helicase-assoc_dom"/>
</dbReference>
<dbReference type="Proteomes" id="UP001157353">
    <property type="component" value="Unassembled WGS sequence"/>
</dbReference>
<dbReference type="SUPFAM" id="SSF52540">
    <property type="entry name" value="P-loop containing nucleoside triphosphate hydrolases"/>
    <property type="match status" value="1"/>
</dbReference>
<dbReference type="RefSeq" id="WP_284205748.1">
    <property type="nucleotide sequence ID" value="NZ_BSPQ01000026.1"/>
</dbReference>
<evidence type="ECO:0000256" key="4">
    <source>
        <dbReference type="ARBA" id="ARBA00022840"/>
    </source>
</evidence>
<keyword evidence="2" id="KW-0378">Hydrolase</keyword>
<dbReference type="InterPro" id="IPR011545">
    <property type="entry name" value="DEAD/DEAH_box_helicase_dom"/>
</dbReference>
<dbReference type="PROSITE" id="PS51194">
    <property type="entry name" value="HELICASE_CTER"/>
    <property type="match status" value="1"/>
</dbReference>
<feature type="domain" description="Helicase C-terminal" evidence="6">
    <location>
        <begin position="201"/>
        <end position="368"/>
    </location>
</feature>